<dbReference type="RefSeq" id="XP_008879902.1">
    <property type="nucleotide sequence ID" value="XM_008881680.1"/>
</dbReference>
<sequence length="415" mass="45170">MTPLYSILPRPNDVLTPPARCTRVEQVCQTLDAWNYIKRHHKNQKATEPWTRPILDYTRGSLEGGRDGGVEFGKGLLRPRDCSVVAVAAVVAPQQRVVLADARVVAVGPAAPNVGDPRPHRVDEVAACFVAFRALVGVEVPVLDLVVPPPGRSFHRHAVVAAQQRRREVLDTVRPAMAAVRVHVAIVGPLLHVLGHGVVVLDSIQPVCLANHAQLVRDLHPQVAFLGWQGRRRLGGRVRRWGQSVSAVRNDMMRSGADDADLVRVVVFEVARAVIPHRHFTRWVLCTQRATAGRFWRVGAQEVVAGVVDVSFDGAACSARLHRQRRRHDARGPLRISFRVLEVAHAVAPRVRDAPVGALAVGTAVVVVVSVGRDEIVPVVVNVGFDSGACDVGDGHRDHREGGHCLEGRPHVADV</sequence>
<gene>
    <name evidence="1" type="ORF">H310_13992</name>
</gene>
<dbReference type="GeneID" id="20091042"/>
<proteinExistence type="predicted"/>
<accession>A0A024TBD7</accession>
<protein>
    <submittedName>
        <fullName evidence="1">Uncharacterized protein</fullName>
    </submittedName>
</protein>
<organism evidence="1">
    <name type="scientific">Aphanomyces invadans</name>
    <dbReference type="NCBI Taxonomy" id="157072"/>
    <lineage>
        <taxon>Eukaryota</taxon>
        <taxon>Sar</taxon>
        <taxon>Stramenopiles</taxon>
        <taxon>Oomycota</taxon>
        <taxon>Saprolegniomycetes</taxon>
        <taxon>Saprolegniales</taxon>
        <taxon>Verrucalvaceae</taxon>
        <taxon>Aphanomyces</taxon>
    </lineage>
</organism>
<name>A0A024TBD7_9STRA</name>
<dbReference type="EMBL" id="KI914010">
    <property type="protein sequence ID" value="ETV91450.1"/>
    <property type="molecule type" value="Genomic_DNA"/>
</dbReference>
<dbReference type="AlphaFoldDB" id="A0A024TBD7"/>
<reference evidence="1" key="1">
    <citation type="submission" date="2013-12" db="EMBL/GenBank/DDBJ databases">
        <title>The Genome Sequence of Aphanomyces invadans NJM9701.</title>
        <authorList>
            <consortium name="The Broad Institute Genomics Platform"/>
            <person name="Russ C."/>
            <person name="Tyler B."/>
            <person name="van West P."/>
            <person name="Dieguez-Uribeondo J."/>
            <person name="Young S.K."/>
            <person name="Zeng Q."/>
            <person name="Gargeya S."/>
            <person name="Fitzgerald M."/>
            <person name="Abouelleil A."/>
            <person name="Alvarado L."/>
            <person name="Chapman S.B."/>
            <person name="Gainer-Dewar J."/>
            <person name="Goldberg J."/>
            <person name="Griggs A."/>
            <person name="Gujja S."/>
            <person name="Hansen M."/>
            <person name="Howarth C."/>
            <person name="Imamovic A."/>
            <person name="Ireland A."/>
            <person name="Larimer J."/>
            <person name="McCowan C."/>
            <person name="Murphy C."/>
            <person name="Pearson M."/>
            <person name="Poon T.W."/>
            <person name="Priest M."/>
            <person name="Roberts A."/>
            <person name="Saif S."/>
            <person name="Shea T."/>
            <person name="Sykes S."/>
            <person name="Wortman J."/>
            <person name="Nusbaum C."/>
            <person name="Birren B."/>
        </authorList>
    </citation>
    <scope>NUCLEOTIDE SEQUENCE [LARGE SCALE GENOMIC DNA]</scope>
    <source>
        <strain evidence="1">NJM9701</strain>
    </source>
</reference>
<evidence type="ECO:0000313" key="1">
    <source>
        <dbReference type="EMBL" id="ETV91450.1"/>
    </source>
</evidence>
<dbReference type="VEuPathDB" id="FungiDB:H310_13992"/>